<dbReference type="EnsemblBacteria" id="ABY33541">
    <property type="protein sequence ID" value="ABY33541"/>
    <property type="gene ID" value="Caur_0289"/>
</dbReference>
<sequence length="70" mass="7486">MISEEARRLALAIWAEQAASGIGPAMVEAERLAEWLANRTYPLTLLERAANGDVTALLAVRIEAGLPAIV</sequence>
<reference evidence="2" key="1">
    <citation type="journal article" date="2011" name="BMC Genomics">
        <title>Complete genome sequence of the filamentous anoxygenic phototrophic bacterium Chloroflexus aurantiacus.</title>
        <authorList>
            <person name="Tang K.H."/>
            <person name="Barry K."/>
            <person name="Chertkov O."/>
            <person name="Dalin E."/>
            <person name="Han C.S."/>
            <person name="Hauser L.J."/>
            <person name="Honchak B.M."/>
            <person name="Karbach L.E."/>
            <person name="Land M.L."/>
            <person name="Lapidus A."/>
            <person name="Larimer F.W."/>
            <person name="Mikhailova N."/>
            <person name="Pitluck S."/>
            <person name="Pierson B.K."/>
            <person name="Blankenship R.E."/>
        </authorList>
    </citation>
    <scope>NUCLEOTIDE SEQUENCE [LARGE SCALE GENOMIC DNA]</scope>
    <source>
        <strain evidence="2">ATCC 29366 / DSM 635 / J-10-fl</strain>
    </source>
</reference>
<gene>
    <name evidence="1" type="ordered locus">Caur_0289</name>
</gene>
<dbReference type="HOGENOM" id="CLU_2750392_0_0_0"/>
<dbReference type="EMBL" id="CP000909">
    <property type="protein sequence ID" value="ABY33541.1"/>
    <property type="molecule type" value="Genomic_DNA"/>
</dbReference>
<dbReference type="PATRIC" id="fig|324602.8.peg.336"/>
<dbReference type="KEGG" id="cau:Caur_0289"/>
<protein>
    <submittedName>
        <fullName evidence="1">Uncharacterized protein</fullName>
    </submittedName>
</protein>
<dbReference type="AlphaFoldDB" id="A9WCX2"/>
<dbReference type="Proteomes" id="UP000002008">
    <property type="component" value="Chromosome"/>
</dbReference>
<evidence type="ECO:0000313" key="2">
    <source>
        <dbReference type="Proteomes" id="UP000002008"/>
    </source>
</evidence>
<accession>A9WCX2</accession>
<dbReference type="InParanoid" id="A9WCX2"/>
<proteinExistence type="predicted"/>
<keyword evidence="2" id="KW-1185">Reference proteome</keyword>
<evidence type="ECO:0000313" key="1">
    <source>
        <dbReference type="EMBL" id="ABY33541.1"/>
    </source>
</evidence>
<organism evidence="1 2">
    <name type="scientific">Chloroflexus aurantiacus (strain ATCC 29366 / DSM 635 / J-10-fl)</name>
    <dbReference type="NCBI Taxonomy" id="324602"/>
    <lineage>
        <taxon>Bacteria</taxon>
        <taxon>Bacillati</taxon>
        <taxon>Chloroflexota</taxon>
        <taxon>Chloroflexia</taxon>
        <taxon>Chloroflexales</taxon>
        <taxon>Chloroflexineae</taxon>
        <taxon>Chloroflexaceae</taxon>
        <taxon>Chloroflexus</taxon>
    </lineage>
</organism>
<dbReference type="STRING" id="324602.Caur_0289"/>
<name>A9WCX2_CHLAA</name>